<evidence type="ECO:0000256" key="3">
    <source>
        <dbReference type="ARBA" id="ARBA00006793"/>
    </source>
</evidence>
<feature type="region of interest" description="Disordered" evidence="13">
    <location>
        <begin position="1040"/>
        <end position="1070"/>
    </location>
</feature>
<organism evidence="15 16">
    <name type="scientific">Apatococcus fuscideae</name>
    <dbReference type="NCBI Taxonomy" id="2026836"/>
    <lineage>
        <taxon>Eukaryota</taxon>
        <taxon>Viridiplantae</taxon>
        <taxon>Chlorophyta</taxon>
        <taxon>core chlorophytes</taxon>
        <taxon>Trebouxiophyceae</taxon>
        <taxon>Chlorellales</taxon>
        <taxon>Chlorellaceae</taxon>
        <taxon>Apatococcus</taxon>
    </lineage>
</organism>
<feature type="compositionally biased region" description="Basic residues" evidence="13">
    <location>
        <begin position="1285"/>
        <end position="1294"/>
    </location>
</feature>
<proteinExistence type="inferred from homology"/>
<feature type="region of interest" description="Disordered" evidence="13">
    <location>
        <begin position="625"/>
        <end position="647"/>
    </location>
</feature>
<evidence type="ECO:0000313" key="16">
    <source>
        <dbReference type="Proteomes" id="UP001485043"/>
    </source>
</evidence>
<evidence type="ECO:0000259" key="14">
    <source>
        <dbReference type="Pfam" id="PF02463"/>
    </source>
</evidence>
<dbReference type="EMBL" id="JALJOV010000581">
    <property type="protein sequence ID" value="KAK9862605.1"/>
    <property type="molecule type" value="Genomic_DNA"/>
</dbReference>
<keyword evidence="7" id="KW-0067">ATP-binding</keyword>
<dbReference type="Pfam" id="PF02463">
    <property type="entry name" value="SMC_N"/>
    <property type="match status" value="1"/>
</dbReference>
<dbReference type="PANTHER" id="PTHR19306:SF6">
    <property type="entry name" value="STRUCTURAL MAINTENANCE OF CHROMOSOMES PROTEIN 6"/>
    <property type="match status" value="1"/>
</dbReference>
<dbReference type="GO" id="GO:0051276">
    <property type="term" value="P:chromosome organization"/>
    <property type="evidence" value="ECO:0007669"/>
    <property type="project" value="UniProtKB-ARBA"/>
</dbReference>
<dbReference type="GO" id="GO:0030915">
    <property type="term" value="C:Smc5-Smc6 complex"/>
    <property type="evidence" value="ECO:0007669"/>
    <property type="project" value="TreeGrafter"/>
</dbReference>
<dbReference type="GO" id="GO:0005524">
    <property type="term" value="F:ATP binding"/>
    <property type="evidence" value="ECO:0007669"/>
    <property type="project" value="UniProtKB-KW"/>
</dbReference>
<dbReference type="GO" id="GO:0003684">
    <property type="term" value="F:damaged DNA binding"/>
    <property type="evidence" value="ECO:0007669"/>
    <property type="project" value="TreeGrafter"/>
</dbReference>
<comment type="subcellular location">
    <subcellularLocation>
        <location evidence="2">Chromosome</location>
    </subcellularLocation>
    <subcellularLocation>
        <location evidence="1">Nucleus</location>
    </subcellularLocation>
</comment>
<dbReference type="Gene3D" id="3.40.50.300">
    <property type="entry name" value="P-loop containing nucleotide triphosphate hydrolases"/>
    <property type="match status" value="2"/>
</dbReference>
<dbReference type="GO" id="GO:0003697">
    <property type="term" value="F:single-stranded DNA binding"/>
    <property type="evidence" value="ECO:0007669"/>
    <property type="project" value="TreeGrafter"/>
</dbReference>
<reference evidence="15 16" key="1">
    <citation type="journal article" date="2024" name="Nat. Commun.">
        <title>Phylogenomics reveals the evolutionary origins of lichenization in chlorophyte algae.</title>
        <authorList>
            <person name="Puginier C."/>
            <person name="Libourel C."/>
            <person name="Otte J."/>
            <person name="Skaloud P."/>
            <person name="Haon M."/>
            <person name="Grisel S."/>
            <person name="Petersen M."/>
            <person name="Berrin J.G."/>
            <person name="Delaux P.M."/>
            <person name="Dal Grande F."/>
            <person name="Keller J."/>
        </authorList>
    </citation>
    <scope>NUCLEOTIDE SEQUENCE [LARGE SCALE GENOMIC DNA]</scope>
    <source>
        <strain evidence="15 16">SAG 2523</strain>
    </source>
</reference>
<feature type="coiled-coil region" evidence="12">
    <location>
        <begin position="930"/>
        <end position="974"/>
    </location>
</feature>
<evidence type="ECO:0000256" key="1">
    <source>
        <dbReference type="ARBA" id="ARBA00004123"/>
    </source>
</evidence>
<sequence>MAQETDLREYNVPEFSPYLSNWQLYVGCTVEALIEDGGDGPEWKEGQIENVNDSLLEDEAEKRGVFFQIRFPNLRSSPEENEYDFGFHEVLGPHREEHPAEFRQKDFTTAAAEHAQRVWAWLQSRYAEADGAGPDADDPPPPPPPANGHPTSDSDAGSTDPAAEPSANGGSVPSPSANGNSAEAPSANGNSAPAPSDARTPSAYGAGPSERHAVNQVPIADPSHHAQQQFHGRGNTTTAPGIPDDNGGIAGQMDDKGLGTYSRQQGGQNQRSQRGPAGAADAAANGNAQEVVLADGEEAELEDANRDINDHAGKVKSVRVVNFKNHSHFQMNFGRHVTIVHGENGTGKSAIMQALQVCLGASARDTGAAASIKSFIKTGMAEATACVTLWNEGEDAYRPHDFGHTIEIERRITDRSTAFKLKNSQGRTVATGQNEVKELLLHFQIDASNPVVCLTQEDAKKVQDDKHRFDHYLHANQFDEIILNHEVSDDSIKEFRARLHTASIQLQGRKAEAERLKQAVEDLRAVRRWSNSAQHARIWIPWAKVEEVEDAIAEHESMVQNGMARTVERDALQVATEAFDAAQQREQEAEANVRSILPRVEQMQRDIAGLEEARRTVRRLVASSTQDVATAQRSLTEHQQDSQTAAEQVQMYRTELQNNHAEAAARHQRFQETRQAARELVERHDVEFRDAQRTQAEAQALLRNNMQEHAARRAEERTAGEAVRTLNNDLLNLQRQAANPITAFGGQGILHLLERVQEHSARFHRPPIPPIGSLLTLVDDADAGAVEMGLGRVMNDWIIHDHHDLKLLQQLSQGVRGYQPKCHVFSFDLPPHNLNAHRQPPGHLRTLLRAVNIAAHPQRHTIQNILVDLCAAESVVIVDERTEARRILDGQGVAQGTVRNTFTRDARRMIKNGNTITEFPAPFNLRPRLKRNLQGQMDEVRQSIATAQQAVATCQEAVRNVESTRSEIVQAEGRAKQQVRGASDAKSRAQAVLENLDSGGAGADATSTEGLLRDAEQTQRQCEDGVRTNQDRVARKEQARDAARRELSEKEQQLADKVRERSSLQSSGSAIGSAFEQAQATRVAAQQAKARAEAKLQRFQEALENTQRYLAGYTAQLLNLLPEAQQSDTREAALEAKEQLKAELLKDNPGLSQAGLQAHLLSEAVAKRLKNLEQRIATRQNELGGDVDDVEDKHDRCQEAFLRAQIQMKNASGLHAKLKDGLIRRKLKAAVIRSTRAKQLGVLFRNYMASLRGWMGTVEVKYDQRLVHILVSTEPLGGESNRQGRGPRKGSKKGMAKDLKSLSGGERSFVNTCYTVALGDLITTPFHCLDEIDVFMDAHNRRKALEGALTFALKNGKQIGKMASAKYLLLLAG</sequence>
<feature type="compositionally biased region" description="Low complexity" evidence="13">
    <location>
        <begin position="173"/>
        <end position="196"/>
    </location>
</feature>
<keyword evidence="16" id="KW-1185">Reference proteome</keyword>
<dbReference type="InterPro" id="IPR027417">
    <property type="entry name" value="P-loop_NTPase"/>
</dbReference>
<protein>
    <recommendedName>
        <fullName evidence="14">RecF/RecN/SMC N-terminal domain-containing protein</fullName>
    </recommendedName>
</protein>
<accession>A0AAW1SZY1</accession>
<feature type="compositionally biased region" description="Polar residues" evidence="13">
    <location>
        <begin position="225"/>
        <end position="239"/>
    </location>
</feature>
<dbReference type="GO" id="GO:0035861">
    <property type="term" value="C:site of double-strand break"/>
    <property type="evidence" value="ECO:0007669"/>
    <property type="project" value="TreeGrafter"/>
</dbReference>
<keyword evidence="5" id="KW-0547">Nucleotide-binding</keyword>
<gene>
    <name evidence="15" type="ORF">WJX84_006087</name>
</gene>
<keyword evidence="11" id="KW-0539">Nucleus</keyword>
<evidence type="ECO:0000256" key="4">
    <source>
        <dbReference type="ARBA" id="ARBA00022454"/>
    </source>
</evidence>
<evidence type="ECO:0000256" key="13">
    <source>
        <dbReference type="SAM" id="MobiDB-lite"/>
    </source>
</evidence>
<evidence type="ECO:0000313" key="15">
    <source>
        <dbReference type="EMBL" id="KAK9862605.1"/>
    </source>
</evidence>
<evidence type="ECO:0000256" key="5">
    <source>
        <dbReference type="ARBA" id="ARBA00022741"/>
    </source>
</evidence>
<dbReference type="GO" id="GO:0000724">
    <property type="term" value="P:double-strand break repair via homologous recombination"/>
    <property type="evidence" value="ECO:0007669"/>
    <property type="project" value="TreeGrafter"/>
</dbReference>
<evidence type="ECO:0000256" key="12">
    <source>
        <dbReference type="SAM" id="Coils"/>
    </source>
</evidence>
<evidence type="ECO:0000256" key="9">
    <source>
        <dbReference type="ARBA" id="ARBA00023172"/>
    </source>
</evidence>
<evidence type="ECO:0000256" key="2">
    <source>
        <dbReference type="ARBA" id="ARBA00004286"/>
    </source>
</evidence>
<evidence type="ECO:0000256" key="6">
    <source>
        <dbReference type="ARBA" id="ARBA00022763"/>
    </source>
</evidence>
<keyword evidence="9" id="KW-0233">DNA recombination</keyword>
<feature type="compositionally biased region" description="Polar residues" evidence="13">
    <location>
        <begin position="625"/>
        <end position="634"/>
    </location>
</feature>
<dbReference type="PANTHER" id="PTHR19306">
    <property type="entry name" value="STRUCTURAL MAINTENANCE OF CHROMOSOMES 5,6 SMC5, SMC6"/>
    <property type="match status" value="1"/>
</dbReference>
<dbReference type="Proteomes" id="UP001485043">
    <property type="component" value="Unassembled WGS sequence"/>
</dbReference>
<comment type="caution">
    <text evidence="15">The sequence shown here is derived from an EMBL/GenBank/DDBJ whole genome shotgun (WGS) entry which is preliminary data.</text>
</comment>
<feature type="compositionally biased region" description="Low complexity" evidence="13">
    <location>
        <begin position="262"/>
        <end position="284"/>
    </location>
</feature>
<keyword evidence="8 12" id="KW-0175">Coiled coil</keyword>
<keyword evidence="10" id="KW-0234">DNA repair</keyword>
<dbReference type="SUPFAM" id="SSF52540">
    <property type="entry name" value="P-loop containing nucleoside triphosphate hydrolases"/>
    <property type="match status" value="1"/>
</dbReference>
<evidence type="ECO:0000256" key="11">
    <source>
        <dbReference type="ARBA" id="ARBA00023242"/>
    </source>
</evidence>
<feature type="region of interest" description="Disordered" evidence="13">
    <location>
        <begin position="129"/>
        <end position="284"/>
    </location>
</feature>
<keyword evidence="6" id="KW-0227">DNA damage</keyword>
<comment type="similarity">
    <text evidence="3">Belongs to the SMC family. SMC6 subfamily.</text>
</comment>
<feature type="compositionally biased region" description="Basic and acidic residues" evidence="13">
    <location>
        <begin position="1040"/>
        <end position="1062"/>
    </location>
</feature>
<dbReference type="InterPro" id="IPR003395">
    <property type="entry name" value="RecF/RecN/SMC_N"/>
</dbReference>
<feature type="region of interest" description="Disordered" evidence="13">
    <location>
        <begin position="1277"/>
        <end position="1300"/>
    </location>
</feature>
<feature type="coiled-coil region" evidence="12">
    <location>
        <begin position="572"/>
        <end position="620"/>
    </location>
</feature>
<name>A0AAW1SZY1_9CHLO</name>
<keyword evidence="4" id="KW-0158">Chromosome</keyword>
<evidence type="ECO:0000256" key="7">
    <source>
        <dbReference type="ARBA" id="ARBA00022840"/>
    </source>
</evidence>
<evidence type="ECO:0000256" key="8">
    <source>
        <dbReference type="ARBA" id="ARBA00023054"/>
    </source>
</evidence>
<evidence type="ECO:0000256" key="10">
    <source>
        <dbReference type="ARBA" id="ARBA00023204"/>
    </source>
</evidence>
<dbReference type="GO" id="GO:0005634">
    <property type="term" value="C:nucleus"/>
    <property type="evidence" value="ECO:0007669"/>
    <property type="project" value="UniProtKB-SubCell"/>
</dbReference>
<feature type="domain" description="RecF/RecN/SMC N-terminal" evidence="14">
    <location>
        <begin position="315"/>
        <end position="1344"/>
    </location>
</feature>